<evidence type="ECO:0000256" key="3">
    <source>
        <dbReference type="ARBA" id="ARBA00010756"/>
    </source>
</evidence>
<evidence type="ECO:0000256" key="4">
    <source>
        <dbReference type="ARBA" id="ARBA00011690"/>
    </source>
</evidence>
<dbReference type="STRING" id="1544416.Cocul_00318"/>
<dbReference type="GO" id="GO:0019464">
    <property type="term" value="P:glycine decarboxylation via glycine cleavage system"/>
    <property type="evidence" value="ECO:0007669"/>
    <property type="project" value="TreeGrafter"/>
</dbReference>
<dbReference type="GO" id="GO:0005829">
    <property type="term" value="C:cytosol"/>
    <property type="evidence" value="ECO:0007669"/>
    <property type="project" value="TreeGrafter"/>
</dbReference>
<dbReference type="Gene3D" id="3.90.1150.10">
    <property type="entry name" value="Aspartate Aminotransferase, domain 1"/>
    <property type="match status" value="2"/>
</dbReference>
<name>A0A0Q0Z6J3_9CORY</name>
<organism evidence="13 14">
    <name type="scientific">Corynebacterium oculi</name>
    <dbReference type="NCBI Taxonomy" id="1544416"/>
    <lineage>
        <taxon>Bacteria</taxon>
        <taxon>Bacillati</taxon>
        <taxon>Actinomycetota</taxon>
        <taxon>Actinomycetes</taxon>
        <taxon>Mycobacteriales</taxon>
        <taxon>Corynebacteriaceae</taxon>
        <taxon>Corynebacterium</taxon>
    </lineage>
</organism>
<dbReference type="InterPro" id="IPR015422">
    <property type="entry name" value="PyrdxlP-dep_Trfase_small"/>
</dbReference>
<evidence type="ECO:0000256" key="6">
    <source>
        <dbReference type="ARBA" id="ARBA00022898"/>
    </source>
</evidence>
<dbReference type="InterPro" id="IPR020581">
    <property type="entry name" value="GDC_P"/>
</dbReference>
<keyword evidence="7 13" id="KW-0560">Oxidoreductase</keyword>
<keyword evidence="14" id="KW-1185">Reference proteome</keyword>
<evidence type="ECO:0000256" key="7">
    <source>
        <dbReference type="ARBA" id="ARBA00023002"/>
    </source>
</evidence>
<dbReference type="RefSeq" id="WP_281176032.1">
    <property type="nucleotide sequence ID" value="NZ_LKST01000001.1"/>
</dbReference>
<feature type="region of interest" description="Disordered" evidence="10">
    <location>
        <begin position="1"/>
        <end position="20"/>
    </location>
</feature>
<dbReference type="NCBIfam" id="NF003346">
    <property type="entry name" value="PRK04366.1"/>
    <property type="match status" value="1"/>
</dbReference>
<comment type="function">
    <text evidence="2">The glycine cleavage system catalyzes the degradation of glycine. The P protein binds the alpha-amino group of glycine through its pyridoxal phosphate cofactor; CO(2) is released and the remaining methylamine moiety is then transferred to the lipoamide cofactor of the H protein.</text>
</comment>
<dbReference type="GO" id="GO:0030170">
    <property type="term" value="F:pyridoxal phosphate binding"/>
    <property type="evidence" value="ECO:0007669"/>
    <property type="project" value="TreeGrafter"/>
</dbReference>
<comment type="caution">
    <text evidence="13">The sequence shown here is derived from an EMBL/GenBank/DDBJ whole genome shotgun (WGS) entry which is preliminary data.</text>
</comment>
<feature type="domain" description="Glycine dehydrogenase C-terminal" evidence="12">
    <location>
        <begin position="774"/>
        <end position="895"/>
    </location>
</feature>
<keyword evidence="6 9" id="KW-0663">Pyridoxal phosphate</keyword>
<feature type="domain" description="Glycine cleavage system P-protein N-terminal" evidence="11">
    <location>
        <begin position="16"/>
        <end position="439"/>
    </location>
</feature>
<proteinExistence type="inferred from homology"/>
<feature type="domain" description="Glycine cleavage system P-protein N-terminal" evidence="11">
    <location>
        <begin position="453"/>
        <end position="725"/>
    </location>
</feature>
<dbReference type="Pfam" id="PF21478">
    <property type="entry name" value="GcvP2_C"/>
    <property type="match status" value="1"/>
</dbReference>
<dbReference type="FunFam" id="3.40.640.10:FF:000007">
    <property type="entry name" value="glycine dehydrogenase (Decarboxylating), mitochondrial"/>
    <property type="match status" value="1"/>
</dbReference>
<evidence type="ECO:0000259" key="11">
    <source>
        <dbReference type="Pfam" id="PF02347"/>
    </source>
</evidence>
<evidence type="ECO:0000256" key="9">
    <source>
        <dbReference type="PIRSR" id="PIRSR603437-50"/>
    </source>
</evidence>
<feature type="modified residue" description="N6-(pyridoxal phosphate)lysine" evidence="9">
    <location>
        <position position="698"/>
    </location>
</feature>
<dbReference type="InterPro" id="IPR049315">
    <property type="entry name" value="GDC-P_N"/>
</dbReference>
<dbReference type="InterPro" id="IPR049316">
    <property type="entry name" value="GDC-P_C"/>
</dbReference>
<dbReference type="EMBL" id="LKST01000001">
    <property type="protein sequence ID" value="KQB85180.1"/>
    <property type="molecule type" value="Genomic_DNA"/>
</dbReference>
<evidence type="ECO:0000256" key="8">
    <source>
        <dbReference type="ARBA" id="ARBA00049026"/>
    </source>
</evidence>
<evidence type="ECO:0000256" key="2">
    <source>
        <dbReference type="ARBA" id="ARBA00003788"/>
    </source>
</evidence>
<dbReference type="Pfam" id="PF02347">
    <property type="entry name" value="GDC-P"/>
    <property type="match status" value="2"/>
</dbReference>
<dbReference type="CDD" id="cd00613">
    <property type="entry name" value="GDC-P"/>
    <property type="match status" value="1"/>
</dbReference>
<dbReference type="GO" id="GO:0004375">
    <property type="term" value="F:glycine dehydrogenase (decarboxylating) activity"/>
    <property type="evidence" value="ECO:0007669"/>
    <property type="project" value="UniProtKB-EC"/>
</dbReference>
<dbReference type="GO" id="GO:0016594">
    <property type="term" value="F:glycine binding"/>
    <property type="evidence" value="ECO:0007669"/>
    <property type="project" value="TreeGrafter"/>
</dbReference>
<evidence type="ECO:0000256" key="1">
    <source>
        <dbReference type="ARBA" id="ARBA00001933"/>
    </source>
</evidence>
<dbReference type="InterPro" id="IPR015424">
    <property type="entry name" value="PyrdxlP-dep_Trfase"/>
</dbReference>
<evidence type="ECO:0000313" key="14">
    <source>
        <dbReference type="Proteomes" id="UP000050517"/>
    </source>
</evidence>
<dbReference type="PANTHER" id="PTHR11773">
    <property type="entry name" value="GLYCINE DEHYDROGENASE, DECARBOXYLATING"/>
    <property type="match status" value="1"/>
</dbReference>
<dbReference type="InterPro" id="IPR003437">
    <property type="entry name" value="GcvP"/>
</dbReference>
<comment type="similarity">
    <text evidence="3">Belongs to the GcvP family.</text>
</comment>
<comment type="subunit">
    <text evidence="4">The glycine cleavage system is composed of four proteins: P, T, L and H.</text>
</comment>
<evidence type="ECO:0000256" key="5">
    <source>
        <dbReference type="ARBA" id="ARBA00012134"/>
    </source>
</evidence>
<dbReference type="PANTHER" id="PTHR11773:SF1">
    <property type="entry name" value="GLYCINE DEHYDROGENASE (DECARBOXYLATING), MITOCHONDRIAL"/>
    <property type="match status" value="1"/>
</dbReference>
<dbReference type="Proteomes" id="UP000050517">
    <property type="component" value="Unassembled WGS sequence"/>
</dbReference>
<dbReference type="PATRIC" id="fig|1544416.3.peg.322"/>
<evidence type="ECO:0000256" key="10">
    <source>
        <dbReference type="SAM" id="MobiDB-lite"/>
    </source>
</evidence>
<evidence type="ECO:0000259" key="12">
    <source>
        <dbReference type="Pfam" id="PF21478"/>
    </source>
</evidence>
<dbReference type="EC" id="1.4.4.2" evidence="5"/>
<protein>
    <recommendedName>
        <fullName evidence="5">glycine dehydrogenase (aminomethyl-transferring)</fullName>
        <ecNumber evidence="5">1.4.4.2</ecNumber>
    </recommendedName>
</protein>
<dbReference type="InterPro" id="IPR015421">
    <property type="entry name" value="PyrdxlP-dep_Trfase_major"/>
</dbReference>
<dbReference type="SUPFAM" id="SSF53383">
    <property type="entry name" value="PLP-dependent transferases"/>
    <property type="match status" value="2"/>
</dbReference>
<dbReference type="GO" id="GO:0005960">
    <property type="term" value="C:glycine cleavage complex"/>
    <property type="evidence" value="ECO:0007669"/>
    <property type="project" value="TreeGrafter"/>
</dbReference>
<evidence type="ECO:0000313" key="13">
    <source>
        <dbReference type="EMBL" id="KQB85180.1"/>
    </source>
</evidence>
<reference evidence="13 14" key="1">
    <citation type="submission" date="2015-10" db="EMBL/GenBank/DDBJ databases">
        <title>Corynebacteirum lowii and Corynebacterium oculi species nova, derived from human clinical disease and and emended description of Corynebacterium mastiditis.</title>
        <authorList>
            <person name="Bernard K."/>
            <person name="Pacheco A.L."/>
            <person name="Mcdougall C."/>
            <person name="Burtx T."/>
            <person name="Weibe D."/>
            <person name="Tyler S."/>
            <person name="Olson A.B."/>
            <person name="Cnockaert M."/>
            <person name="Eguchi H."/>
            <person name="Kuwahara T."/>
            <person name="Nakayama-Imaohji H."/>
            <person name="Boudewijins M."/>
            <person name="Van Hoecke F."/>
            <person name="Bernier A.-M."/>
            <person name="Vandamme P."/>
        </authorList>
    </citation>
    <scope>NUCLEOTIDE SEQUENCE [LARGE SCALE GENOMIC DNA]</scope>
    <source>
        <strain evidence="13 14">NML 130210</strain>
    </source>
</reference>
<gene>
    <name evidence="13" type="primary">gcvP</name>
    <name evidence="13" type="ORF">Cocul_00318</name>
</gene>
<comment type="cofactor">
    <cofactor evidence="1 9">
        <name>pyridoxal 5'-phosphate</name>
        <dbReference type="ChEBI" id="CHEBI:597326"/>
    </cofactor>
</comment>
<dbReference type="NCBIfam" id="TIGR00461">
    <property type="entry name" value="gcvP"/>
    <property type="match status" value="1"/>
</dbReference>
<accession>A0A0Q0Z6J3</accession>
<comment type="catalytic activity">
    <reaction evidence="8">
        <text>N(6)-[(R)-lipoyl]-L-lysyl-[glycine-cleavage complex H protein] + glycine + H(+) = N(6)-[(R)-S(8)-aminomethyldihydrolipoyl]-L-lysyl-[glycine-cleavage complex H protein] + CO2</text>
        <dbReference type="Rhea" id="RHEA:24304"/>
        <dbReference type="Rhea" id="RHEA-COMP:10494"/>
        <dbReference type="Rhea" id="RHEA-COMP:10495"/>
        <dbReference type="ChEBI" id="CHEBI:15378"/>
        <dbReference type="ChEBI" id="CHEBI:16526"/>
        <dbReference type="ChEBI" id="CHEBI:57305"/>
        <dbReference type="ChEBI" id="CHEBI:83099"/>
        <dbReference type="ChEBI" id="CHEBI:83143"/>
        <dbReference type="EC" id="1.4.4.2"/>
    </reaction>
</comment>
<dbReference type="Gene3D" id="3.40.640.10">
    <property type="entry name" value="Type I PLP-dependent aspartate aminotransferase-like (Major domain)"/>
    <property type="match status" value="2"/>
</dbReference>
<dbReference type="AlphaFoldDB" id="A0A0Q0Z6J3"/>
<sequence>MTHLTPVTDPSSYPARHLGPDHTESGAMLAALGFSSMEELLDSALPPAIRAAEAPALPAPFSEHQAQSRLRELAAKNVALTPLYGQGYYDTITPPVIRRGVLEDPGWYTAYTPYQPEISQGRLEALLNFQTLISELTGLPIAGASLLDEASAVAEAVGLMSRAKKKGRRVLLDSRLHPQVLAVAAERARAIELEVEVENLRGPIVGEDYVGVVIAYPGTEGDIVDPRPIIEEMHTRGGLAAVACDLMVLQVLESPGALGADIAVGSSQRFGVPLFFGGPHAAFISVTDKLKRQLPGRVVGVSKDAAGTPAYRLALQTREQHIRREKATSNICTAQALLAVTASMYAVYHGPEGLKRIAHAIHRRAALLARAVAEAPGLDLVHDTFFDTVAIRTPQAASEVTEKLASAGYLVCTLSQDTVSIAFGESTTDEDVRAIAEVLGATTGSDVPENQGLPEALLRRSETLTHPIFSRVHSETHMLRYLRELSDKDLALDRTMIPLGSCTMKLNPTAGMEPISWPEFANIHPYAPEEHTRGWRELIEEIEAWLAEITGYAKVSVQPNAGSQGELAGLLAIRRYHVARGDHARDICLIPQSAHGTNAASATLAHLRVVVVATAEDGSIDLADLDSKLAQHADHVAAIMITYPSTHGVFEPQVREVCEKVHAVGGQVYIDGANMNALAGLARPGEFGGDVSHLNLHKTFTIPHGGGGPGVGPVAVREHLVPFLPTDPNAADPLHPAPEGGGVPIAATRYGSAGVLPISWAYLAMMGGEGLRQATAHAILGANYVAARLRDDFPILYTGSTGLVAHECIVDLRALTDASGVTAADVCKRLVDYGFHAPTLAFPVAGTLMVEPTESESQEELDRFITAMRSIRREIQAIIDGEVAYEDSVLHHAPFTAASVSATQWPYAFSREEAAWPVASLYRAKYFPPVRRIDEAYGDRNLVCSCPAPEAFDISGDHAPDPTGSL</sequence>